<proteinExistence type="predicted"/>
<dbReference type="InterPro" id="IPR036390">
    <property type="entry name" value="WH_DNA-bd_sf"/>
</dbReference>
<evidence type="ECO:0000256" key="3">
    <source>
        <dbReference type="ARBA" id="ARBA00023163"/>
    </source>
</evidence>
<dbReference type="InterPro" id="IPR029016">
    <property type="entry name" value="GAF-like_dom_sf"/>
</dbReference>
<dbReference type="Gene3D" id="3.30.450.40">
    <property type="match status" value="1"/>
</dbReference>
<dbReference type="GO" id="GO:0003677">
    <property type="term" value="F:DNA binding"/>
    <property type="evidence" value="ECO:0007669"/>
    <property type="project" value="UniProtKB-KW"/>
</dbReference>
<dbReference type="PANTHER" id="PTHR30136">
    <property type="entry name" value="HELIX-TURN-HELIX TRANSCRIPTIONAL REGULATOR, ICLR FAMILY"/>
    <property type="match status" value="1"/>
</dbReference>
<dbReference type="GO" id="GO:0003700">
    <property type="term" value="F:DNA-binding transcription factor activity"/>
    <property type="evidence" value="ECO:0007669"/>
    <property type="project" value="TreeGrafter"/>
</dbReference>
<feature type="domain" description="HTH iclR-type" evidence="4">
    <location>
        <begin position="12"/>
        <end position="74"/>
    </location>
</feature>
<keyword evidence="1" id="KW-0805">Transcription regulation</keyword>
<keyword evidence="2" id="KW-0238">DNA-binding</keyword>
<evidence type="ECO:0000256" key="1">
    <source>
        <dbReference type="ARBA" id="ARBA00023015"/>
    </source>
</evidence>
<dbReference type="PANTHER" id="PTHR30136:SF24">
    <property type="entry name" value="HTH-TYPE TRANSCRIPTIONAL REPRESSOR ALLR"/>
    <property type="match status" value="1"/>
</dbReference>
<accession>A0AAT9LEC7</accession>
<dbReference type="PROSITE" id="PS51078">
    <property type="entry name" value="ICLR_ED"/>
    <property type="match status" value="1"/>
</dbReference>
<dbReference type="SMART" id="SM00346">
    <property type="entry name" value="HTH_ICLR"/>
    <property type="match status" value="1"/>
</dbReference>
<keyword evidence="3" id="KW-0804">Transcription</keyword>
<feature type="domain" description="IclR-ED" evidence="5">
    <location>
        <begin position="75"/>
        <end position="258"/>
    </location>
</feature>
<dbReference type="SUPFAM" id="SSF55781">
    <property type="entry name" value="GAF domain-like"/>
    <property type="match status" value="1"/>
</dbReference>
<dbReference type="AlphaFoldDB" id="A0AAT9LEC7"/>
<dbReference type="InterPro" id="IPR050707">
    <property type="entry name" value="HTH_MetabolicPath_Reg"/>
</dbReference>
<dbReference type="Pfam" id="PF09339">
    <property type="entry name" value="HTH_IclR"/>
    <property type="match status" value="1"/>
</dbReference>
<evidence type="ECO:0000259" key="4">
    <source>
        <dbReference type="PROSITE" id="PS51077"/>
    </source>
</evidence>
<dbReference type="EMBL" id="CP062796">
    <property type="protein sequence ID" value="QUL98572.1"/>
    <property type="molecule type" value="Genomic_DNA"/>
</dbReference>
<sequence>MSVSEPNEAYILKTLENGLSVLMLFSPTRPRLSLKEIDDELHLGKSRTFKLVRTLLKMGFLKESVPGPGYSLGPSVAVLGLTALGQMDARRLAGPILAELAASTQETAILTVRNGDYSVVIDKVDSPLSVRMAAEIGARGVLYAGASNLPLLAFGPEELREKYLSGEVTLKRFTDNTASDAKSLSKLLDAIRQRGYHVSKAEVEQDIMAVGAPVFDRRKSVDFCISVAGPLQRMEPREEFIIREVMKAAERLSSLLAV</sequence>
<dbReference type="SUPFAM" id="SSF46785">
    <property type="entry name" value="Winged helix' DNA-binding domain"/>
    <property type="match status" value="1"/>
</dbReference>
<dbReference type="InterPro" id="IPR014757">
    <property type="entry name" value="Tscrpt_reg_IclR_C"/>
</dbReference>
<dbReference type="InterPro" id="IPR005471">
    <property type="entry name" value="Tscrpt_reg_IclR_N"/>
</dbReference>
<evidence type="ECO:0000259" key="5">
    <source>
        <dbReference type="PROSITE" id="PS51078"/>
    </source>
</evidence>
<dbReference type="Gene3D" id="1.10.10.10">
    <property type="entry name" value="Winged helix-like DNA-binding domain superfamily/Winged helix DNA-binding domain"/>
    <property type="match status" value="1"/>
</dbReference>
<organism evidence="6">
    <name type="scientific">Candidatus Fermentithermobacillus carboniphilus</name>
    <dbReference type="NCBI Taxonomy" id="3085328"/>
    <lineage>
        <taxon>Bacteria</taxon>
        <taxon>Bacillati</taxon>
        <taxon>Bacillota</taxon>
        <taxon>Candidatus Fermentithermobacillia</taxon>
        <taxon>Candidatus Fermentithermobacillales</taxon>
        <taxon>Candidatus Fermentithermobacillaceae</taxon>
        <taxon>Candidatus Fermentithermobacillus</taxon>
    </lineage>
</organism>
<name>A0AAT9LEC7_9FIRM</name>
<dbReference type="Pfam" id="PF01614">
    <property type="entry name" value="IclR_C"/>
    <property type="match status" value="1"/>
</dbReference>
<evidence type="ECO:0000256" key="2">
    <source>
        <dbReference type="ARBA" id="ARBA00023125"/>
    </source>
</evidence>
<gene>
    <name evidence="6" type="ORF">IMF26_00250</name>
</gene>
<protein>
    <submittedName>
        <fullName evidence="6">IclR family transcriptional regulator</fullName>
    </submittedName>
</protein>
<dbReference type="PROSITE" id="PS51077">
    <property type="entry name" value="HTH_ICLR"/>
    <property type="match status" value="1"/>
</dbReference>
<dbReference type="GO" id="GO:0045892">
    <property type="term" value="P:negative regulation of DNA-templated transcription"/>
    <property type="evidence" value="ECO:0007669"/>
    <property type="project" value="TreeGrafter"/>
</dbReference>
<reference evidence="6" key="2">
    <citation type="journal article" date="2023" name="Biology">
        <title>Prokaryotic Life Associated with Coal-Fire Gas Vents Revealed by Metagenomics.</title>
        <authorList>
            <person name="Kadnikov V.V."/>
            <person name="Mardanov A.V."/>
            <person name="Beletsky A.V."/>
            <person name="Karnachuk O.V."/>
            <person name="Ravin N.V."/>
        </authorList>
    </citation>
    <scope>NUCLEOTIDE SEQUENCE</scope>
    <source>
        <strain evidence="6">Bu02</strain>
    </source>
</reference>
<reference evidence="6" key="1">
    <citation type="submission" date="2020-10" db="EMBL/GenBank/DDBJ databases">
        <authorList>
            <person name="Kadnikov V."/>
            <person name="Beletsky A.V."/>
            <person name="Mardanov A.V."/>
            <person name="Karnachuk O.V."/>
            <person name="Ravin N.V."/>
        </authorList>
    </citation>
    <scope>NUCLEOTIDE SEQUENCE</scope>
    <source>
        <strain evidence="6">Bu02</strain>
    </source>
</reference>
<dbReference type="InterPro" id="IPR036388">
    <property type="entry name" value="WH-like_DNA-bd_sf"/>
</dbReference>
<dbReference type="KEGG" id="fcz:IMF26_00250"/>
<evidence type="ECO:0000313" key="6">
    <source>
        <dbReference type="EMBL" id="QUL98572.1"/>
    </source>
</evidence>